<gene>
    <name evidence="2" type="ORF">ZEAMMB73_Zm00001d049979</name>
</gene>
<dbReference type="InParanoid" id="A0A1D6PZ79"/>
<sequence length="177" mass="20060">MTTDGQLREWVSDKLMSLLGYSKSVVVQYVIRLAKECSSPGDLVGKLVEFGFSSSAETRTFASDVYAKVPRRASGISNYQKQEREAAKLVQKQSTYKLLVNEDDNTDNQTLASQKTSTNPSSKSRKHFRRKADQDSDGDEEKEMIRDQQEKAQLERNMRERDAANTRKVIIQLADTS</sequence>
<organism evidence="2">
    <name type="scientific">Zea mays</name>
    <name type="common">Maize</name>
    <dbReference type="NCBI Taxonomy" id="4577"/>
    <lineage>
        <taxon>Eukaryota</taxon>
        <taxon>Viridiplantae</taxon>
        <taxon>Streptophyta</taxon>
        <taxon>Embryophyta</taxon>
        <taxon>Tracheophyta</taxon>
        <taxon>Spermatophyta</taxon>
        <taxon>Magnoliopsida</taxon>
        <taxon>Liliopsida</taxon>
        <taxon>Poales</taxon>
        <taxon>Poaceae</taxon>
        <taxon>PACMAD clade</taxon>
        <taxon>Panicoideae</taxon>
        <taxon>Andropogonodae</taxon>
        <taxon>Andropogoneae</taxon>
        <taxon>Tripsacinae</taxon>
        <taxon>Zea</taxon>
    </lineage>
</organism>
<evidence type="ECO:0000256" key="1">
    <source>
        <dbReference type="SAM" id="MobiDB-lite"/>
    </source>
</evidence>
<feature type="region of interest" description="Disordered" evidence="1">
    <location>
        <begin position="101"/>
        <end position="167"/>
    </location>
</feature>
<dbReference type="AlphaFoldDB" id="A0A1D6PZ79"/>
<feature type="compositionally biased region" description="Polar residues" evidence="1">
    <location>
        <begin position="107"/>
        <end position="122"/>
    </location>
</feature>
<dbReference type="OMA" id="VQYFIEL"/>
<reference evidence="2" key="1">
    <citation type="submission" date="2015-12" db="EMBL/GenBank/DDBJ databases">
        <title>Update maize B73 reference genome by single molecule sequencing technologies.</title>
        <authorList>
            <consortium name="Maize Genome Sequencing Project"/>
            <person name="Ware D."/>
        </authorList>
    </citation>
    <scope>NUCLEOTIDE SEQUENCE</scope>
    <source>
        <tissue evidence="2">Seedling</tissue>
    </source>
</reference>
<accession>A0A1D6PZ79</accession>
<dbReference type="EMBL" id="CM000780">
    <property type="protein sequence ID" value="AQK51735.1"/>
    <property type="molecule type" value="Genomic_DNA"/>
</dbReference>
<proteinExistence type="predicted"/>
<dbReference type="STRING" id="4577.A0A1D6PZ79"/>
<protein>
    <submittedName>
        <fullName evidence="2">EMB2733/ESP3 (EMBRYO DEFECTIVE 2733)</fullName>
    </submittedName>
</protein>
<evidence type="ECO:0000313" key="2">
    <source>
        <dbReference type="EMBL" id="AQK51735.1"/>
    </source>
</evidence>
<feature type="compositionally biased region" description="Basic and acidic residues" evidence="1">
    <location>
        <begin position="143"/>
        <end position="165"/>
    </location>
</feature>
<name>A0A1D6PZ79_MAIZE</name>
<dbReference type="SMR" id="A0A1D6PZ79"/>